<gene>
    <name evidence="2" type="ORF">HCG48_05380</name>
</gene>
<dbReference type="EMBL" id="CP051167">
    <property type="protein sequence ID" value="QIZ73615.1"/>
    <property type="molecule type" value="Genomic_DNA"/>
</dbReference>
<keyword evidence="3" id="KW-1185">Reference proteome</keyword>
<evidence type="ECO:0000259" key="1">
    <source>
        <dbReference type="Pfam" id="PF01551"/>
    </source>
</evidence>
<protein>
    <submittedName>
        <fullName evidence="2">M23 family metallopeptidase</fullName>
    </submittedName>
</protein>
<dbReference type="CDD" id="cd12797">
    <property type="entry name" value="M23_peptidase"/>
    <property type="match status" value="1"/>
</dbReference>
<organism evidence="2 3">
    <name type="scientific">Oxynema aestuarii AP17</name>
    <dbReference type="NCBI Taxonomy" id="2064643"/>
    <lineage>
        <taxon>Bacteria</taxon>
        <taxon>Bacillati</taxon>
        <taxon>Cyanobacteriota</taxon>
        <taxon>Cyanophyceae</taxon>
        <taxon>Oscillatoriophycideae</taxon>
        <taxon>Oscillatoriales</taxon>
        <taxon>Oscillatoriaceae</taxon>
        <taxon>Oxynema</taxon>
        <taxon>Oxynema aestuarii</taxon>
    </lineage>
</organism>
<evidence type="ECO:0000313" key="2">
    <source>
        <dbReference type="EMBL" id="QIZ73615.1"/>
    </source>
</evidence>
<sequence>MSLVSGWVRQVKSSWDALLGRSLLSGISVVVALGLPAQALQVEIKPENPQLGDTLSIVVENDPGETEAPTVEIGSQTYPVFAIGGNRFRALFPTTPLDEPGRQVVRVTGGEEVQNLAVWVGDRSFPTQSIWLPPDKEDLQGTDYEFDRVDEFKELVTPQKFWNGPFLRPNNGVVTTIFGVRRYYNGVFAEDYYHRGVDYGGASGSAVVAPAGGRIALVGREADGFEIHGNTVGIDHGQGVLSILIHLSRIDVKEGDMVKAGQIVGGVGSTGASTGPHLHWGLYVHGRAVDPVPWRFEGFE</sequence>
<dbReference type="PANTHER" id="PTHR21666:SF290">
    <property type="entry name" value="PEPTIDASE M23 DOMAIN PROTEIN"/>
    <property type="match status" value="1"/>
</dbReference>
<dbReference type="SUPFAM" id="SSF51261">
    <property type="entry name" value="Duplicated hybrid motif"/>
    <property type="match status" value="1"/>
</dbReference>
<accession>A0A6H1U4P0</accession>
<dbReference type="KEGG" id="oxy:HCG48_05380"/>
<dbReference type="PANTHER" id="PTHR21666">
    <property type="entry name" value="PEPTIDASE-RELATED"/>
    <property type="match status" value="1"/>
</dbReference>
<dbReference type="Pfam" id="PF01551">
    <property type="entry name" value="Peptidase_M23"/>
    <property type="match status" value="1"/>
</dbReference>
<dbReference type="InterPro" id="IPR011055">
    <property type="entry name" value="Dup_hybrid_motif"/>
</dbReference>
<evidence type="ECO:0000313" key="3">
    <source>
        <dbReference type="Proteomes" id="UP000500857"/>
    </source>
</evidence>
<dbReference type="AlphaFoldDB" id="A0A6H1U4P0"/>
<feature type="domain" description="M23ase beta-sheet core" evidence="1">
    <location>
        <begin position="193"/>
        <end position="291"/>
    </location>
</feature>
<proteinExistence type="predicted"/>
<name>A0A6H1U4P0_9CYAN</name>
<dbReference type="InterPro" id="IPR016047">
    <property type="entry name" value="M23ase_b-sheet_dom"/>
</dbReference>
<dbReference type="Proteomes" id="UP000500857">
    <property type="component" value="Chromosome"/>
</dbReference>
<dbReference type="GO" id="GO:0004222">
    <property type="term" value="F:metalloendopeptidase activity"/>
    <property type="evidence" value="ECO:0007669"/>
    <property type="project" value="TreeGrafter"/>
</dbReference>
<reference evidence="2 3" key="1">
    <citation type="submission" date="2020-04" db="EMBL/GenBank/DDBJ databases">
        <authorList>
            <person name="Basu S."/>
            <person name="Maruthanayagam V."/>
            <person name="Chakraborty S."/>
            <person name="Pramanik A."/>
            <person name="Mukherjee J."/>
            <person name="Brink B."/>
        </authorList>
    </citation>
    <scope>NUCLEOTIDE SEQUENCE [LARGE SCALE GENOMIC DNA]</scope>
    <source>
        <strain evidence="2 3">AP17</strain>
    </source>
</reference>
<dbReference type="InterPro" id="IPR050570">
    <property type="entry name" value="Cell_wall_metabolism_enzyme"/>
</dbReference>
<dbReference type="Gene3D" id="2.70.70.10">
    <property type="entry name" value="Glucose Permease (Domain IIA)"/>
    <property type="match status" value="1"/>
</dbReference>